<protein>
    <submittedName>
        <fullName evidence="1">Uncharacterized protein</fullName>
    </submittedName>
</protein>
<organism evidence="1 2">
    <name type="scientific">Oedothorax gibbosus</name>
    <dbReference type="NCBI Taxonomy" id="931172"/>
    <lineage>
        <taxon>Eukaryota</taxon>
        <taxon>Metazoa</taxon>
        <taxon>Ecdysozoa</taxon>
        <taxon>Arthropoda</taxon>
        <taxon>Chelicerata</taxon>
        <taxon>Arachnida</taxon>
        <taxon>Araneae</taxon>
        <taxon>Araneomorphae</taxon>
        <taxon>Entelegynae</taxon>
        <taxon>Araneoidea</taxon>
        <taxon>Linyphiidae</taxon>
        <taxon>Erigoninae</taxon>
        <taxon>Oedothorax</taxon>
    </lineage>
</organism>
<gene>
    <name evidence="1" type="ORF">JTE90_002026</name>
</gene>
<proteinExistence type="predicted"/>
<name>A0AAV6UNN7_9ARAC</name>
<dbReference type="EMBL" id="JAFNEN010000324">
    <property type="protein sequence ID" value="KAG8185800.1"/>
    <property type="molecule type" value="Genomic_DNA"/>
</dbReference>
<evidence type="ECO:0000313" key="2">
    <source>
        <dbReference type="Proteomes" id="UP000827092"/>
    </source>
</evidence>
<dbReference type="AlphaFoldDB" id="A0AAV6UNN7"/>
<comment type="caution">
    <text evidence="1">The sequence shown here is derived from an EMBL/GenBank/DDBJ whole genome shotgun (WGS) entry which is preliminary data.</text>
</comment>
<dbReference type="Proteomes" id="UP000827092">
    <property type="component" value="Unassembled WGS sequence"/>
</dbReference>
<sequence length="75" mass="8588">MEWELFFSALSTATKSKRKVMISVELPPSLKEGIPTEITLEGAAPLARFTKRLWRTYSSRYYDTRTLEKDVNGSS</sequence>
<accession>A0AAV6UNN7</accession>
<reference evidence="1 2" key="1">
    <citation type="journal article" date="2022" name="Nat. Ecol. Evol.">
        <title>A masculinizing supergene underlies an exaggerated male reproductive morph in a spider.</title>
        <authorList>
            <person name="Hendrickx F."/>
            <person name="De Corte Z."/>
            <person name="Sonet G."/>
            <person name="Van Belleghem S.M."/>
            <person name="Kostlbacher S."/>
            <person name="Vangestel C."/>
        </authorList>
    </citation>
    <scope>NUCLEOTIDE SEQUENCE [LARGE SCALE GENOMIC DNA]</scope>
    <source>
        <strain evidence="1">W744_W776</strain>
    </source>
</reference>
<keyword evidence="2" id="KW-1185">Reference proteome</keyword>
<evidence type="ECO:0000313" key="1">
    <source>
        <dbReference type="EMBL" id="KAG8185800.1"/>
    </source>
</evidence>